<dbReference type="Proteomes" id="UP000092695">
    <property type="component" value="Chromosome"/>
</dbReference>
<sequence length="183" mass="20672">MTFASRPRLSHVGIFVQNMAPMLEFYLGVFGFVVSDEGYGTVMPVKLVFLTGDSSMHHQLVLASGRPAEAAFSTVNQLSFTVTDLDQLRAIRLRLLEYGATDIRGVNHGNAWSVYAHDPEGNTIEVYLDSPFYVPQPHYDPLDLNLTDEEILEQTEQACRQDSAFMLREDWQRELAKKLEEAS</sequence>
<organism evidence="2 3">
    <name type="scientific">Woeseia oceani</name>
    <dbReference type="NCBI Taxonomy" id="1548547"/>
    <lineage>
        <taxon>Bacteria</taxon>
        <taxon>Pseudomonadati</taxon>
        <taxon>Pseudomonadota</taxon>
        <taxon>Gammaproteobacteria</taxon>
        <taxon>Woeseiales</taxon>
        <taxon>Woeseiaceae</taxon>
        <taxon>Woeseia</taxon>
    </lineage>
</organism>
<protein>
    <submittedName>
        <fullName evidence="2">Glyoxalase</fullName>
    </submittedName>
</protein>
<dbReference type="AlphaFoldDB" id="A0A193LDB5"/>
<feature type="domain" description="VOC" evidence="1">
    <location>
        <begin position="8"/>
        <end position="129"/>
    </location>
</feature>
<dbReference type="PROSITE" id="PS51819">
    <property type="entry name" value="VOC"/>
    <property type="match status" value="1"/>
</dbReference>
<evidence type="ECO:0000313" key="3">
    <source>
        <dbReference type="Proteomes" id="UP000092695"/>
    </source>
</evidence>
<proteinExistence type="predicted"/>
<dbReference type="KEGG" id="woc:BA177_04205"/>
<dbReference type="STRING" id="1548547.BA177_04205"/>
<gene>
    <name evidence="2" type="ORF">BA177_04205</name>
</gene>
<dbReference type="InterPro" id="IPR004360">
    <property type="entry name" value="Glyas_Fos-R_dOase_dom"/>
</dbReference>
<dbReference type="EMBL" id="CP016268">
    <property type="protein sequence ID" value="ANO50520.1"/>
    <property type="molecule type" value="Genomic_DNA"/>
</dbReference>
<dbReference type="InterPro" id="IPR029068">
    <property type="entry name" value="Glyas_Bleomycin-R_OHBP_Dase"/>
</dbReference>
<dbReference type="InterPro" id="IPR037523">
    <property type="entry name" value="VOC_core"/>
</dbReference>
<evidence type="ECO:0000259" key="1">
    <source>
        <dbReference type="PROSITE" id="PS51819"/>
    </source>
</evidence>
<name>A0A193LDB5_9GAMM</name>
<dbReference type="RefSeq" id="WP_068613288.1">
    <property type="nucleotide sequence ID" value="NZ_CP016268.1"/>
</dbReference>
<dbReference type="SUPFAM" id="SSF54593">
    <property type="entry name" value="Glyoxalase/Bleomycin resistance protein/Dihydroxybiphenyl dioxygenase"/>
    <property type="match status" value="1"/>
</dbReference>
<evidence type="ECO:0000313" key="2">
    <source>
        <dbReference type="EMBL" id="ANO50520.1"/>
    </source>
</evidence>
<dbReference type="Gene3D" id="3.10.180.10">
    <property type="entry name" value="2,3-Dihydroxybiphenyl 1,2-Dioxygenase, domain 1"/>
    <property type="match status" value="1"/>
</dbReference>
<dbReference type="Pfam" id="PF00903">
    <property type="entry name" value="Glyoxalase"/>
    <property type="match status" value="1"/>
</dbReference>
<accession>A0A193LDB5</accession>
<keyword evidence="3" id="KW-1185">Reference proteome</keyword>
<reference evidence="2 3" key="1">
    <citation type="submission" date="2016-06" db="EMBL/GenBank/DDBJ databases">
        <title>Complete genome sequence of a deep-branching marine Gamma Proteobacterium Woeseia oceani type strain XK5.</title>
        <authorList>
            <person name="Mu D."/>
            <person name="Du Z."/>
        </authorList>
    </citation>
    <scope>NUCLEOTIDE SEQUENCE [LARGE SCALE GENOMIC DNA]</scope>
    <source>
        <strain evidence="2 3">XK5</strain>
    </source>
</reference>
<dbReference type="OrthoDB" id="9795618at2"/>